<dbReference type="Proteomes" id="UP001060164">
    <property type="component" value="Chromosome"/>
</dbReference>
<feature type="domain" description="Sulfatase N-terminal" evidence="2">
    <location>
        <begin position="4"/>
        <end position="333"/>
    </location>
</feature>
<evidence type="ECO:0000259" key="2">
    <source>
        <dbReference type="Pfam" id="PF00884"/>
    </source>
</evidence>
<evidence type="ECO:0000313" key="4">
    <source>
        <dbReference type="Proteomes" id="UP001060164"/>
    </source>
</evidence>
<dbReference type="Gene3D" id="3.40.720.10">
    <property type="entry name" value="Alkaline Phosphatase, subunit A"/>
    <property type="match status" value="1"/>
</dbReference>
<dbReference type="InterPro" id="IPR000917">
    <property type="entry name" value="Sulfatase_N"/>
</dbReference>
<name>A0ABY5VJM0_9FIRM</name>
<dbReference type="PANTHER" id="PTHR42693">
    <property type="entry name" value="ARYLSULFATASE FAMILY MEMBER"/>
    <property type="match status" value="1"/>
</dbReference>
<accession>A0ABY5VJM0</accession>
<dbReference type="SUPFAM" id="SSF53649">
    <property type="entry name" value="Alkaline phosphatase-like"/>
    <property type="match status" value="1"/>
</dbReference>
<sequence>MKTIFILCDTVNRRMLDIYNGNPTETAQMPNLNRLAQRGVVFDNHWCGSAPCMPARKDIMTGRLNFLEKPWGAIEPYEQTLQTVLAGKNVHTMMFSDHSHYVIPGGENYTKGFTAWEVFRGQEGDPWCVAPDRDGIRKEVRPEGFKGEYSVSEEANRRRLKAEGDYPSVKTLSSAAGWLRQNHEADNFMLWVEAFDPHEPYDVPQKYLDLYEKDYTGFDANHPDYQPNIFTPEETQHLINRCKALMTMTDIHIGEILDVLDAYDMWKDTMVIFTTDHGFHLGEHGYMAKNYMAPYNEVFHIPLIICKPGCGAARSQALTQNIDVMPTMLEYFGADQRLHYPLHGKSLMPVLDRDARQIRSGVIFGYFGKQVGYTDGTYVYIRAAKDERNRPLNVYTAVPSILRQYFGADDAVNKKDYDKIEMGRFLSWTNYPVYKIPADIINFKNPSQEFSCRSEYNRDNLLFNIEEDYRQERPVSDEQLEQKYVERLSQCMREHDAPEEQFERLGI</sequence>
<organism evidence="3 4">
    <name type="scientific">Ruminococcus gauvreauii</name>
    <dbReference type="NCBI Taxonomy" id="438033"/>
    <lineage>
        <taxon>Bacteria</taxon>
        <taxon>Bacillati</taxon>
        <taxon>Bacillota</taxon>
        <taxon>Clostridia</taxon>
        <taxon>Eubacteriales</taxon>
        <taxon>Oscillospiraceae</taxon>
        <taxon>Ruminococcus</taxon>
    </lineage>
</organism>
<protein>
    <submittedName>
        <fullName evidence="3">Sulfatase</fullName>
    </submittedName>
</protein>
<comment type="similarity">
    <text evidence="1">Belongs to the sulfatase family.</text>
</comment>
<dbReference type="RefSeq" id="WP_028529709.1">
    <property type="nucleotide sequence ID" value="NZ_CABLBR010000031.1"/>
</dbReference>
<reference evidence="3" key="1">
    <citation type="journal article" date="2022" name="Cell">
        <title>Design, construction, and in vivo augmentation of a complex gut microbiome.</title>
        <authorList>
            <person name="Cheng A.G."/>
            <person name="Ho P.Y."/>
            <person name="Aranda-Diaz A."/>
            <person name="Jain S."/>
            <person name="Yu F.B."/>
            <person name="Meng X."/>
            <person name="Wang M."/>
            <person name="Iakiviak M."/>
            <person name="Nagashima K."/>
            <person name="Zhao A."/>
            <person name="Murugkar P."/>
            <person name="Patil A."/>
            <person name="Atabakhsh K."/>
            <person name="Weakley A."/>
            <person name="Yan J."/>
            <person name="Brumbaugh A.R."/>
            <person name="Higginbottom S."/>
            <person name="Dimas A."/>
            <person name="Shiver A.L."/>
            <person name="Deutschbauer A."/>
            <person name="Neff N."/>
            <person name="Sonnenburg J.L."/>
            <person name="Huang K.C."/>
            <person name="Fischbach M.A."/>
        </authorList>
    </citation>
    <scope>NUCLEOTIDE SEQUENCE</scope>
    <source>
        <strain evidence="3">DSM 19829</strain>
    </source>
</reference>
<dbReference type="InterPro" id="IPR017850">
    <property type="entry name" value="Alkaline_phosphatase_core_sf"/>
</dbReference>
<gene>
    <name evidence="3" type="ORF">NQ502_05735</name>
</gene>
<dbReference type="PANTHER" id="PTHR42693:SF33">
    <property type="entry name" value="ARYLSULFATASE"/>
    <property type="match status" value="1"/>
</dbReference>
<proteinExistence type="inferred from homology"/>
<evidence type="ECO:0000256" key="1">
    <source>
        <dbReference type="ARBA" id="ARBA00008779"/>
    </source>
</evidence>
<dbReference type="InterPro" id="IPR050738">
    <property type="entry name" value="Sulfatase"/>
</dbReference>
<evidence type="ECO:0000313" key="3">
    <source>
        <dbReference type="EMBL" id="UWP60537.1"/>
    </source>
</evidence>
<dbReference type="EMBL" id="CP102290">
    <property type="protein sequence ID" value="UWP60537.1"/>
    <property type="molecule type" value="Genomic_DNA"/>
</dbReference>
<dbReference type="CDD" id="cd16148">
    <property type="entry name" value="sulfatase_like"/>
    <property type="match status" value="1"/>
</dbReference>
<dbReference type="Pfam" id="PF00884">
    <property type="entry name" value="Sulfatase"/>
    <property type="match status" value="1"/>
</dbReference>
<keyword evidence="4" id="KW-1185">Reference proteome</keyword>